<keyword evidence="3" id="KW-1185">Reference proteome</keyword>
<comment type="caution">
    <text evidence="2">The sequence shown here is derived from an EMBL/GenBank/DDBJ whole genome shotgun (WGS) entry which is preliminary data.</text>
</comment>
<evidence type="ECO:0000256" key="1">
    <source>
        <dbReference type="SAM" id="MobiDB-lite"/>
    </source>
</evidence>
<dbReference type="EMBL" id="BGPR01006590">
    <property type="protein sequence ID" value="GBN20263.1"/>
    <property type="molecule type" value="Genomic_DNA"/>
</dbReference>
<evidence type="ECO:0000313" key="3">
    <source>
        <dbReference type="Proteomes" id="UP000499080"/>
    </source>
</evidence>
<organism evidence="2 3">
    <name type="scientific">Araneus ventricosus</name>
    <name type="common">Orbweaver spider</name>
    <name type="synonym">Epeira ventricosa</name>
    <dbReference type="NCBI Taxonomy" id="182803"/>
    <lineage>
        <taxon>Eukaryota</taxon>
        <taxon>Metazoa</taxon>
        <taxon>Ecdysozoa</taxon>
        <taxon>Arthropoda</taxon>
        <taxon>Chelicerata</taxon>
        <taxon>Arachnida</taxon>
        <taxon>Araneae</taxon>
        <taxon>Araneomorphae</taxon>
        <taxon>Entelegynae</taxon>
        <taxon>Araneoidea</taxon>
        <taxon>Araneidae</taxon>
        <taxon>Araneus</taxon>
    </lineage>
</organism>
<reference evidence="2 3" key="1">
    <citation type="journal article" date="2019" name="Sci. Rep.">
        <title>Orb-weaving spider Araneus ventricosus genome elucidates the spidroin gene catalogue.</title>
        <authorList>
            <person name="Kono N."/>
            <person name="Nakamura H."/>
            <person name="Ohtoshi R."/>
            <person name="Moran D.A.P."/>
            <person name="Shinohara A."/>
            <person name="Yoshida Y."/>
            <person name="Fujiwara M."/>
            <person name="Mori M."/>
            <person name="Tomita M."/>
            <person name="Arakawa K."/>
        </authorList>
    </citation>
    <scope>NUCLEOTIDE SEQUENCE [LARGE SCALE GENOMIC DNA]</scope>
</reference>
<protein>
    <submittedName>
        <fullName evidence="2">Uncharacterized protein</fullName>
    </submittedName>
</protein>
<gene>
    <name evidence="2" type="ORF">AVEN_209990_1</name>
</gene>
<sequence>MEDGEEGREMQILFERGIPFQSDLMYQGTAWGHFPSGSFGTGSSSEAFSKFKGRSGRQAAHLLLVLFWVLPSPPSDRNIYGNGMHRESVKQPEMEFLRSDKEDPPLSAAKNCSWDQEDSASGSPEKIFGCSFFRGSYWRVFPVT</sequence>
<feature type="region of interest" description="Disordered" evidence="1">
    <location>
        <begin position="101"/>
        <end position="123"/>
    </location>
</feature>
<name>A0A4Y2M1G1_ARAVE</name>
<proteinExistence type="predicted"/>
<dbReference type="AlphaFoldDB" id="A0A4Y2M1G1"/>
<accession>A0A4Y2M1G1</accession>
<evidence type="ECO:0000313" key="2">
    <source>
        <dbReference type="EMBL" id="GBN20263.1"/>
    </source>
</evidence>
<dbReference type="Proteomes" id="UP000499080">
    <property type="component" value="Unassembled WGS sequence"/>
</dbReference>